<dbReference type="EMBL" id="CP017415">
    <property type="protein sequence ID" value="AOU97767.1"/>
    <property type="molecule type" value="Genomic_DNA"/>
</dbReference>
<name>A0A1D8IMS4_9GAMM</name>
<dbReference type="AlphaFoldDB" id="A0A1D8IMS4"/>
<keyword evidence="2" id="KW-1185">Reference proteome</keyword>
<proteinExistence type="predicted"/>
<gene>
    <name evidence="1" type="ORF">BI364_07140</name>
</gene>
<dbReference type="Proteomes" id="UP000095401">
    <property type="component" value="Chromosome"/>
</dbReference>
<organism evidence="1 2">
    <name type="scientific">Acidihalobacter yilgarnensis</name>
    <dbReference type="NCBI Taxonomy" id="2819280"/>
    <lineage>
        <taxon>Bacteria</taxon>
        <taxon>Pseudomonadati</taxon>
        <taxon>Pseudomonadota</taxon>
        <taxon>Gammaproteobacteria</taxon>
        <taxon>Chromatiales</taxon>
        <taxon>Ectothiorhodospiraceae</taxon>
        <taxon>Acidihalobacter</taxon>
    </lineage>
</organism>
<protein>
    <submittedName>
        <fullName evidence="1">Uncharacterized protein</fullName>
    </submittedName>
</protein>
<accession>A0A1D8IMS4</accession>
<sequence length="87" mass="10104">MCFLIGTIENYASRSVIEVTERRNLYQCSEKNLFYGKRFLRSYGKIDSQGTMSLLNSMFQVMKFHLLWEVCLGQAAISVPRVRNLSD</sequence>
<evidence type="ECO:0000313" key="2">
    <source>
        <dbReference type="Proteomes" id="UP000095401"/>
    </source>
</evidence>
<dbReference type="KEGG" id="aprs:BI364_07140"/>
<evidence type="ECO:0000313" key="1">
    <source>
        <dbReference type="EMBL" id="AOU97767.1"/>
    </source>
</evidence>
<reference evidence="2" key="1">
    <citation type="submission" date="2016-09" db="EMBL/GenBank/DDBJ databases">
        <title>Acidihalobacter prosperus F5.</title>
        <authorList>
            <person name="Khaleque H.N."/>
            <person name="Ramsay J.P."/>
            <person name="Kaksonen A.H."/>
            <person name="Boxall N.J."/>
            <person name="Watkin E.L.J."/>
        </authorList>
    </citation>
    <scope>NUCLEOTIDE SEQUENCE [LARGE SCALE GENOMIC DNA]</scope>
    <source>
        <strain evidence="2">F5</strain>
    </source>
</reference>